<sequence>MRFEFLSKYFPLPQFLAPRHIGVSFSDLSIKAISFDRTLSKPELKKAIIPLEKGTIIDGKIVNTREVAAKLSEIKEFFNSPFIFFTVPDELTFVFQVLIPIGRGGNAIESVAFSIEENVPLALADTVFDFTPIKIAQSEAEYQASVVVAACVKKEVEKFVNAIHESGLELVGCIHESQAIANAVILKKSSGTSCIVHARKDRVGIYLVKDNTVHFSTLRSILEGDYKNQFLDEYEKFLEYSLKYNTGDGQDVKTIFVCGEFEYAQKIIEAIAGSDNPVKNAKLSNIWANVLKIEENTPSISYEDSLNLAGPAGAVLSEII</sequence>
<organism evidence="1 2">
    <name type="scientific">Candidatus Woesebacteria bacterium GW2011_GWA1_39_8</name>
    <dbReference type="NCBI Taxonomy" id="1618552"/>
    <lineage>
        <taxon>Bacteria</taxon>
        <taxon>Candidatus Woeseibacteriota</taxon>
    </lineage>
</organism>
<dbReference type="AlphaFoldDB" id="A0A0G0PJ78"/>
<protein>
    <recommendedName>
        <fullName evidence="3">Type IV pilus assembly protein PilM</fullName>
    </recommendedName>
</protein>
<evidence type="ECO:0008006" key="3">
    <source>
        <dbReference type="Google" id="ProtNLM"/>
    </source>
</evidence>
<evidence type="ECO:0000313" key="2">
    <source>
        <dbReference type="Proteomes" id="UP000034793"/>
    </source>
</evidence>
<name>A0A0G0PJ78_9BACT</name>
<comment type="caution">
    <text evidence="1">The sequence shown here is derived from an EMBL/GenBank/DDBJ whole genome shotgun (WGS) entry which is preliminary data.</text>
</comment>
<gene>
    <name evidence="1" type="ORF">UT61_C0054G0006</name>
</gene>
<dbReference type="EMBL" id="LBXL01000054">
    <property type="protein sequence ID" value="KKR28234.1"/>
    <property type="molecule type" value="Genomic_DNA"/>
</dbReference>
<evidence type="ECO:0000313" key="1">
    <source>
        <dbReference type="EMBL" id="KKR28234.1"/>
    </source>
</evidence>
<dbReference type="Gene3D" id="3.30.1490.300">
    <property type="match status" value="1"/>
</dbReference>
<dbReference type="Proteomes" id="UP000034793">
    <property type="component" value="Unassembled WGS sequence"/>
</dbReference>
<proteinExistence type="predicted"/>
<dbReference type="InterPro" id="IPR005883">
    <property type="entry name" value="PilM"/>
</dbReference>
<accession>A0A0G0PJ78</accession>
<dbReference type="SUPFAM" id="SSF53067">
    <property type="entry name" value="Actin-like ATPase domain"/>
    <property type="match status" value="1"/>
</dbReference>
<reference evidence="1 2" key="1">
    <citation type="journal article" date="2015" name="Nature">
        <title>rRNA introns, odd ribosomes, and small enigmatic genomes across a large radiation of phyla.</title>
        <authorList>
            <person name="Brown C.T."/>
            <person name="Hug L.A."/>
            <person name="Thomas B.C."/>
            <person name="Sharon I."/>
            <person name="Castelle C.J."/>
            <person name="Singh A."/>
            <person name="Wilkins M.J."/>
            <person name="Williams K.H."/>
            <person name="Banfield J.F."/>
        </authorList>
    </citation>
    <scope>NUCLEOTIDE SEQUENCE [LARGE SCALE GENOMIC DNA]</scope>
</reference>
<dbReference type="InterPro" id="IPR043129">
    <property type="entry name" value="ATPase_NBD"/>
</dbReference>
<dbReference type="Gene3D" id="3.30.420.40">
    <property type="match status" value="2"/>
</dbReference>
<dbReference type="Pfam" id="PF11104">
    <property type="entry name" value="PilM_2"/>
    <property type="match status" value="1"/>
</dbReference>